<feature type="transmembrane region" description="Helical" evidence="9">
    <location>
        <begin position="174"/>
        <end position="194"/>
    </location>
</feature>
<protein>
    <recommendedName>
        <fullName evidence="2">histidine kinase</fullName>
        <ecNumber evidence="2">2.7.13.3</ecNumber>
    </recommendedName>
</protein>
<feature type="transmembrane region" description="Helical" evidence="9">
    <location>
        <begin position="20"/>
        <end position="40"/>
    </location>
</feature>
<evidence type="ECO:0000256" key="8">
    <source>
        <dbReference type="SAM" id="Coils"/>
    </source>
</evidence>
<evidence type="ECO:0000259" key="11">
    <source>
        <dbReference type="PROSITE" id="PS50110"/>
    </source>
</evidence>
<dbReference type="PRINTS" id="PR00344">
    <property type="entry name" value="BCTRLSENSOR"/>
</dbReference>
<proteinExistence type="predicted"/>
<dbReference type="PROSITE" id="PS50113">
    <property type="entry name" value="PAC"/>
    <property type="match status" value="2"/>
</dbReference>
<dbReference type="InterPro" id="IPR001610">
    <property type="entry name" value="PAC"/>
</dbReference>
<dbReference type="InterPro" id="IPR003594">
    <property type="entry name" value="HATPase_dom"/>
</dbReference>
<organism evidence="14 15">
    <name type="scientific">Nostoc flagelliforme FACHB-838</name>
    <dbReference type="NCBI Taxonomy" id="2692904"/>
    <lineage>
        <taxon>Bacteria</taxon>
        <taxon>Bacillati</taxon>
        <taxon>Cyanobacteriota</taxon>
        <taxon>Cyanophyceae</taxon>
        <taxon>Nostocales</taxon>
        <taxon>Nostocaceae</taxon>
        <taxon>Nostoc</taxon>
    </lineage>
</organism>
<dbReference type="InterPro" id="IPR005467">
    <property type="entry name" value="His_kinase_dom"/>
</dbReference>
<evidence type="ECO:0000259" key="13">
    <source>
        <dbReference type="PROSITE" id="PS50113"/>
    </source>
</evidence>
<dbReference type="Gene3D" id="3.30.450.40">
    <property type="match status" value="1"/>
</dbReference>
<evidence type="ECO:0000256" key="7">
    <source>
        <dbReference type="PROSITE-ProRule" id="PRU00169"/>
    </source>
</evidence>
<dbReference type="Gene3D" id="3.30.450.20">
    <property type="entry name" value="PAS domain"/>
    <property type="match status" value="3"/>
</dbReference>
<dbReference type="SMART" id="SM00388">
    <property type="entry name" value="HisKA"/>
    <property type="match status" value="1"/>
</dbReference>
<dbReference type="InterPro" id="IPR011006">
    <property type="entry name" value="CheY-like_superfamily"/>
</dbReference>
<dbReference type="SMART" id="SM00387">
    <property type="entry name" value="HATPase_c"/>
    <property type="match status" value="1"/>
</dbReference>
<dbReference type="Pfam" id="PF13185">
    <property type="entry name" value="GAF_2"/>
    <property type="match status" value="1"/>
</dbReference>
<dbReference type="EMBL" id="JACJSI010000012">
    <property type="protein sequence ID" value="MBD2529749.1"/>
    <property type="molecule type" value="Genomic_DNA"/>
</dbReference>
<dbReference type="EC" id="2.7.13.3" evidence="2"/>
<dbReference type="InterPro" id="IPR013767">
    <property type="entry name" value="PAS_fold"/>
</dbReference>
<feature type="transmembrane region" description="Helical" evidence="9">
    <location>
        <begin position="282"/>
        <end position="306"/>
    </location>
</feature>
<dbReference type="InterPro" id="IPR036097">
    <property type="entry name" value="HisK_dim/P_sf"/>
</dbReference>
<keyword evidence="3 7" id="KW-0597">Phosphoprotein</keyword>
<evidence type="ECO:0000259" key="10">
    <source>
        <dbReference type="PROSITE" id="PS50109"/>
    </source>
</evidence>
<dbReference type="Gene3D" id="3.30.565.10">
    <property type="entry name" value="Histidine kinase-like ATPase, C-terminal domain"/>
    <property type="match status" value="1"/>
</dbReference>
<dbReference type="CDD" id="cd00082">
    <property type="entry name" value="HisKA"/>
    <property type="match status" value="1"/>
</dbReference>
<comment type="catalytic activity">
    <reaction evidence="1">
        <text>ATP + protein L-histidine = ADP + protein N-phospho-L-histidine.</text>
        <dbReference type="EC" id="2.7.13.3"/>
    </reaction>
</comment>
<keyword evidence="9" id="KW-1133">Transmembrane helix</keyword>
<dbReference type="SMART" id="SM00086">
    <property type="entry name" value="PAC"/>
    <property type="match status" value="3"/>
</dbReference>
<dbReference type="SMART" id="SM00065">
    <property type="entry name" value="GAF"/>
    <property type="match status" value="1"/>
</dbReference>
<name>A0ABR8DJW3_9NOSO</name>
<dbReference type="SMART" id="SM00448">
    <property type="entry name" value="REC"/>
    <property type="match status" value="1"/>
</dbReference>
<dbReference type="InterPro" id="IPR029016">
    <property type="entry name" value="GAF-like_dom_sf"/>
</dbReference>
<keyword evidence="4" id="KW-0808">Transferase</keyword>
<dbReference type="NCBIfam" id="TIGR00229">
    <property type="entry name" value="sensory_box"/>
    <property type="match status" value="3"/>
</dbReference>
<dbReference type="Gene3D" id="3.40.50.2300">
    <property type="match status" value="1"/>
</dbReference>
<dbReference type="InterPro" id="IPR004358">
    <property type="entry name" value="Sig_transdc_His_kin-like_C"/>
</dbReference>
<accession>A0ABR8DJW3</accession>
<dbReference type="Pfam" id="PF00072">
    <property type="entry name" value="Response_reg"/>
    <property type="match status" value="1"/>
</dbReference>
<dbReference type="InterPro" id="IPR001789">
    <property type="entry name" value="Sig_transdc_resp-reg_receiver"/>
</dbReference>
<dbReference type="InterPro" id="IPR035965">
    <property type="entry name" value="PAS-like_dom_sf"/>
</dbReference>
<feature type="domain" description="Histidine kinase" evidence="10">
    <location>
        <begin position="1036"/>
        <end position="1316"/>
    </location>
</feature>
<evidence type="ECO:0000313" key="15">
    <source>
        <dbReference type="Proteomes" id="UP000623440"/>
    </source>
</evidence>
<evidence type="ECO:0000313" key="14">
    <source>
        <dbReference type="EMBL" id="MBD2529749.1"/>
    </source>
</evidence>
<feature type="transmembrane region" description="Helical" evidence="9">
    <location>
        <begin position="250"/>
        <end position="270"/>
    </location>
</feature>
<dbReference type="InterPro" id="IPR000700">
    <property type="entry name" value="PAS-assoc_C"/>
</dbReference>
<evidence type="ECO:0000256" key="1">
    <source>
        <dbReference type="ARBA" id="ARBA00000085"/>
    </source>
</evidence>
<dbReference type="CDD" id="cd00130">
    <property type="entry name" value="PAS"/>
    <property type="match status" value="2"/>
</dbReference>
<feature type="modified residue" description="4-aspartylphosphate" evidence="7">
    <location>
        <position position="1389"/>
    </location>
</feature>
<dbReference type="InterPro" id="IPR003661">
    <property type="entry name" value="HisK_dim/P_dom"/>
</dbReference>
<evidence type="ECO:0000256" key="9">
    <source>
        <dbReference type="SAM" id="Phobius"/>
    </source>
</evidence>
<keyword evidence="5" id="KW-0418">Kinase</keyword>
<dbReference type="SUPFAM" id="SSF55781">
    <property type="entry name" value="GAF domain-like"/>
    <property type="match status" value="1"/>
</dbReference>
<dbReference type="Gene3D" id="1.10.287.130">
    <property type="match status" value="1"/>
</dbReference>
<keyword evidence="6" id="KW-0902">Two-component regulatory system</keyword>
<feature type="transmembrane region" description="Helical" evidence="9">
    <location>
        <begin position="60"/>
        <end position="77"/>
    </location>
</feature>
<dbReference type="Pfam" id="PF02518">
    <property type="entry name" value="HATPase_c"/>
    <property type="match status" value="1"/>
</dbReference>
<dbReference type="PROSITE" id="PS50110">
    <property type="entry name" value="RESPONSE_REGULATORY"/>
    <property type="match status" value="1"/>
</dbReference>
<comment type="caution">
    <text evidence="14">The sequence shown here is derived from an EMBL/GenBank/DDBJ whole genome shotgun (WGS) entry which is preliminary data.</text>
</comment>
<evidence type="ECO:0000259" key="12">
    <source>
        <dbReference type="PROSITE" id="PS50112"/>
    </source>
</evidence>
<evidence type="ECO:0000256" key="3">
    <source>
        <dbReference type="ARBA" id="ARBA00022553"/>
    </source>
</evidence>
<dbReference type="SUPFAM" id="SSF55785">
    <property type="entry name" value="PYP-like sensor domain (PAS domain)"/>
    <property type="match status" value="4"/>
</dbReference>
<gene>
    <name evidence="14" type="ORF">H6G97_09300</name>
</gene>
<dbReference type="Pfam" id="PF00512">
    <property type="entry name" value="HisKA"/>
    <property type="match status" value="1"/>
</dbReference>
<feature type="domain" description="PAS" evidence="12">
    <location>
        <begin position="323"/>
        <end position="395"/>
    </location>
</feature>
<evidence type="ECO:0000256" key="2">
    <source>
        <dbReference type="ARBA" id="ARBA00012438"/>
    </source>
</evidence>
<dbReference type="InterPro" id="IPR003018">
    <property type="entry name" value="GAF"/>
</dbReference>
<dbReference type="PANTHER" id="PTHR43547:SF2">
    <property type="entry name" value="HYBRID SIGNAL TRANSDUCTION HISTIDINE KINASE C"/>
    <property type="match status" value="1"/>
</dbReference>
<dbReference type="InterPro" id="IPR036890">
    <property type="entry name" value="HATPase_C_sf"/>
</dbReference>
<evidence type="ECO:0000256" key="6">
    <source>
        <dbReference type="ARBA" id="ARBA00023012"/>
    </source>
</evidence>
<feature type="transmembrane region" description="Helical" evidence="9">
    <location>
        <begin position="97"/>
        <end position="123"/>
    </location>
</feature>
<keyword evidence="15" id="KW-1185">Reference proteome</keyword>
<dbReference type="Pfam" id="PF00989">
    <property type="entry name" value="PAS"/>
    <property type="match status" value="1"/>
</dbReference>
<dbReference type="SUPFAM" id="SSF55874">
    <property type="entry name" value="ATPase domain of HSP90 chaperone/DNA topoisomerase II/histidine kinase"/>
    <property type="match status" value="1"/>
</dbReference>
<dbReference type="PROSITE" id="PS50112">
    <property type="entry name" value="PAS"/>
    <property type="match status" value="2"/>
</dbReference>
<dbReference type="SUPFAM" id="SSF52172">
    <property type="entry name" value="CheY-like"/>
    <property type="match status" value="1"/>
</dbReference>
<dbReference type="PANTHER" id="PTHR43547">
    <property type="entry name" value="TWO-COMPONENT HISTIDINE KINASE"/>
    <property type="match status" value="1"/>
</dbReference>
<dbReference type="Proteomes" id="UP000623440">
    <property type="component" value="Unassembled WGS sequence"/>
</dbReference>
<feature type="domain" description="PAC" evidence="13">
    <location>
        <begin position="400"/>
        <end position="449"/>
    </location>
</feature>
<feature type="coiled-coil region" evidence="8">
    <location>
        <begin position="562"/>
        <end position="589"/>
    </location>
</feature>
<evidence type="ECO:0000256" key="5">
    <source>
        <dbReference type="ARBA" id="ARBA00022777"/>
    </source>
</evidence>
<evidence type="ECO:0000256" key="4">
    <source>
        <dbReference type="ARBA" id="ARBA00022679"/>
    </source>
</evidence>
<feature type="domain" description="PAS" evidence="12">
    <location>
        <begin position="446"/>
        <end position="518"/>
    </location>
</feature>
<dbReference type="RefSeq" id="WP_190940321.1">
    <property type="nucleotide sequence ID" value="NZ_JACJSI010000012.1"/>
</dbReference>
<dbReference type="CDD" id="cd16922">
    <property type="entry name" value="HATPase_EvgS-ArcB-TorS-like"/>
    <property type="match status" value="1"/>
</dbReference>
<dbReference type="Pfam" id="PF13426">
    <property type="entry name" value="PAS_9"/>
    <property type="match status" value="2"/>
</dbReference>
<dbReference type="SMART" id="SM00091">
    <property type="entry name" value="PAS"/>
    <property type="match status" value="4"/>
</dbReference>
<keyword evidence="9" id="KW-0472">Membrane</keyword>
<feature type="domain" description="PAC" evidence="13">
    <location>
        <begin position="666"/>
        <end position="718"/>
    </location>
</feature>
<dbReference type="PROSITE" id="PS50109">
    <property type="entry name" value="HIS_KIN"/>
    <property type="match status" value="1"/>
</dbReference>
<feature type="transmembrane region" description="Helical" evidence="9">
    <location>
        <begin position="206"/>
        <end position="230"/>
    </location>
</feature>
<dbReference type="SUPFAM" id="SSF47384">
    <property type="entry name" value="Homodimeric domain of signal transducing histidine kinase"/>
    <property type="match status" value="1"/>
</dbReference>
<keyword evidence="8" id="KW-0175">Coiled coil</keyword>
<dbReference type="InterPro" id="IPR000014">
    <property type="entry name" value="PAS"/>
</dbReference>
<reference evidence="14 15" key="1">
    <citation type="journal article" date="2020" name="ISME J.">
        <title>Comparative genomics reveals insights into cyanobacterial evolution and habitat adaptation.</title>
        <authorList>
            <person name="Chen M.Y."/>
            <person name="Teng W.K."/>
            <person name="Zhao L."/>
            <person name="Hu C.X."/>
            <person name="Zhou Y.K."/>
            <person name="Han B.P."/>
            <person name="Song L.R."/>
            <person name="Shu W.S."/>
        </authorList>
    </citation>
    <scope>NUCLEOTIDE SEQUENCE [LARGE SCALE GENOMIC DNA]</scope>
    <source>
        <strain evidence="14 15">FACHB-838</strain>
    </source>
</reference>
<feature type="domain" description="Response regulatory" evidence="11">
    <location>
        <begin position="1340"/>
        <end position="1458"/>
    </location>
</feature>
<sequence>MLNVNRLRLQDRFKISTNLLVAKVASAISIMVGSLVLVGWWLDIEVLKRGFNDSPATMKVNTALCFLLCGVSLWLFLKEKGKEEGTGKNNSKISPHFPSILISSVCAIAVTTIATLTLCQYLFGWNLGIDELVFRVPTSIAISHPGRMGANTALNLMLISVALQFLIHPKTHRSYWYAQIITLIATLISFQALMSYVYKVKVLYGLAPYTTSMTLHTAVLFSLLSMGLLWARTEQGLMKVVTSDTYGGLLARRLLVAAIAVPFVLGWVIVEGQRAEQYDPAFAISIFAIVLIVIFTILIWQSAAVIEGLSNQRDYAQKTLRTYEAKLGSFVDANVIGILFGDVSGGIEQANDEFLRMIGYTREDLLAGKLNWSNITPSEYLYLDERSVAEAQENTNAACTPYEKEYIRKDGSRIPVLVGYVLLGENRKESVAFVLDLSERKEAEAEQQKLVSLVENSSDFISIATLEGELLYINDAGQKLVGLANLEEVRQKAVLDYVMPKDKPYFQEHILPTVLLQGRWQGEFCFCHLQTGKPIPVDYNIFTVTDKKTGEPIALATVTRNISEQKQAKEQILQLNRNLQRRITELQTLLEVIPIGIGIAEDPECQNIKVNPSFAKQLGISPNTNASLSAALDEKPTSFKIYQEGRELSTEELPMQYSAAHGVEVLDFEVDVVHDNGKIVKLLEYVAPLFDEEGKTRGSVGAFLDITERKQTEEVLWNQQKWLEDVLNLMPRPLLFIEPGTGRVTFANRSANELAGGEFPKGVPAAEYHTVYHYTNAAGDRIPNELMPGVRVARGERLNGVEVDWHTPGGVRSLLIFADTLPAMHGHPATCILVFQEISNLKEAQKALSLGYKRLKLLFDTANDLLLSQQPVALIDSVYRKLRDQIDLDIYFNYLVEDNSQVMRLGTYTGITQEMVKEIECLALGQGVCGAAAQKRHPIAVENVQQSTDPQTELIRSLGITAYYTYPLLAQGRLLGTLCFGSRTLLSFTENQKGMMQAVCDQIAIAMERASLIASLQQQTEQLQQANRMKDEFLGVLSHELRSPLNAILGWAQLLQRSKLSDIQMARATETIERNAKAQTQLIEDLLDISRMIRGKLRLNVSTCNLAPIIESAIDTVSLAAQSKEIDLRFSLIPSKETRNAPPGILPVVTFAPNSDLGLGVNHENLEFPEAQSQTNQYSEDSKLGENSQFLVSGDFDRLQQIIWNLLSNAIKFTPVGGRVEVRLSVVIGQEKQQTTDKYAQIQVVDTGIGISPDFLPCVFDRFRQADSSSTRTYGGLGLGLAIVRHLVELHGGAVDADSPGKEQGATFTVKLPLLKSASPPLPVPLNPCASPFVSLLGVRVLVVDDQAHTREFITTVLEQCQAEVKAVVSVQEALQVITQWKPDALVSDISMPQEDGYSLIRKVRSQLPELGGNIPAAALITYANAEDRMRAIQEGYQLHLPKPIEAAELATVVASLVGRT</sequence>
<keyword evidence="9" id="KW-0812">Transmembrane</keyword>